<evidence type="ECO:0000313" key="2">
    <source>
        <dbReference type="Proteomes" id="UP000266005"/>
    </source>
</evidence>
<dbReference type="Pfam" id="PF06821">
    <property type="entry name" value="Ser_hydrolase"/>
    <property type="match status" value="1"/>
</dbReference>
<dbReference type="GO" id="GO:0016787">
    <property type="term" value="F:hydrolase activity"/>
    <property type="evidence" value="ECO:0007669"/>
    <property type="project" value="UniProtKB-KW"/>
</dbReference>
<keyword evidence="1" id="KW-0378">Hydrolase</keyword>
<proteinExistence type="predicted"/>
<reference evidence="2" key="1">
    <citation type="submission" date="2018-08" db="EMBL/GenBank/DDBJ databases">
        <title>Mucilaginibacter sp. MYSH2.</title>
        <authorList>
            <person name="Seo T."/>
        </authorList>
    </citation>
    <scope>NUCLEOTIDE SEQUENCE [LARGE SCALE GENOMIC DNA]</scope>
    <source>
        <strain evidence="2">KIRAN</strain>
    </source>
</reference>
<keyword evidence="2" id="KW-1185">Reference proteome</keyword>
<dbReference type="Gene3D" id="3.40.50.1820">
    <property type="entry name" value="alpha/beta hydrolase"/>
    <property type="match status" value="1"/>
</dbReference>
<name>A0A399RVX7_9BACT</name>
<dbReference type="OrthoDB" id="9804993at2"/>
<dbReference type="RefSeq" id="WP_119433417.1">
    <property type="nucleotide sequence ID" value="NZ_QWGE01000006.1"/>
</dbReference>
<sequence length="180" mass="20108">MQRSTVILVPGLGDSGEQHWQTLWQKQFATFERVQQKNWEAPALEDWVENLDKTIRKHQLEQVVLVAHSLGCMAVVFWAQKFKLRLKGALLVAPADTEYPSLTDAVQGFAPIPMEPLPFRSVVVSSMNDPYLSAKRAQQLAEAWGSRYVNIGMAGHINATSGYGRWDEGLELLKGLTGNS</sequence>
<dbReference type="InterPro" id="IPR029058">
    <property type="entry name" value="AB_hydrolase_fold"/>
</dbReference>
<dbReference type="InterPro" id="IPR010662">
    <property type="entry name" value="RBBP9/YdeN"/>
</dbReference>
<dbReference type="AlphaFoldDB" id="A0A399RVX7"/>
<organism evidence="1 2">
    <name type="scientific">Pontibacter oryzae</name>
    <dbReference type="NCBI Taxonomy" id="2304593"/>
    <lineage>
        <taxon>Bacteria</taxon>
        <taxon>Pseudomonadati</taxon>
        <taxon>Bacteroidota</taxon>
        <taxon>Cytophagia</taxon>
        <taxon>Cytophagales</taxon>
        <taxon>Hymenobacteraceae</taxon>
        <taxon>Pontibacter</taxon>
    </lineage>
</organism>
<dbReference type="Proteomes" id="UP000266005">
    <property type="component" value="Unassembled WGS sequence"/>
</dbReference>
<gene>
    <name evidence="1" type="ORF">D1627_16665</name>
</gene>
<protein>
    <submittedName>
        <fullName evidence="1">Alpha/beta hydrolase</fullName>
    </submittedName>
</protein>
<dbReference type="SUPFAM" id="SSF53474">
    <property type="entry name" value="alpha/beta-Hydrolases"/>
    <property type="match status" value="1"/>
</dbReference>
<comment type="caution">
    <text evidence="1">The sequence shown here is derived from an EMBL/GenBank/DDBJ whole genome shotgun (WGS) entry which is preliminary data.</text>
</comment>
<accession>A0A399RVX7</accession>
<evidence type="ECO:0000313" key="1">
    <source>
        <dbReference type="EMBL" id="RIJ34007.1"/>
    </source>
</evidence>
<dbReference type="EMBL" id="QWGE01000006">
    <property type="protein sequence ID" value="RIJ34007.1"/>
    <property type="molecule type" value="Genomic_DNA"/>
</dbReference>